<keyword evidence="8" id="KW-1185">Reference proteome</keyword>
<dbReference type="PANTHER" id="PTHR42714">
    <property type="entry name" value="TRNA MODIFICATION GTPASE GTPBP3"/>
    <property type="match status" value="1"/>
</dbReference>
<evidence type="ECO:0000313" key="7">
    <source>
        <dbReference type="EMBL" id="ABW26786.1"/>
    </source>
</evidence>
<feature type="transmembrane region" description="Helical" evidence="5">
    <location>
        <begin position="42"/>
        <end position="65"/>
    </location>
</feature>
<feature type="domain" description="G" evidence="6">
    <location>
        <begin position="128"/>
        <end position="242"/>
    </location>
</feature>
<evidence type="ECO:0000256" key="1">
    <source>
        <dbReference type="ARBA" id="ARBA00004141"/>
    </source>
</evidence>
<dbReference type="InterPro" id="IPR006073">
    <property type="entry name" value="GTP-bd"/>
</dbReference>
<dbReference type="KEGG" id="amr:AM1_1765"/>
<dbReference type="HOGENOM" id="CLU_040163_0_0_3"/>
<dbReference type="EMBL" id="CP000828">
    <property type="protein sequence ID" value="ABW26786.1"/>
    <property type="molecule type" value="Genomic_DNA"/>
</dbReference>
<gene>
    <name evidence="7" type="ordered locus">AM1_1765</name>
</gene>
<dbReference type="GO" id="GO:0002098">
    <property type="term" value="P:tRNA wobble uridine modification"/>
    <property type="evidence" value="ECO:0007669"/>
    <property type="project" value="TreeGrafter"/>
</dbReference>
<evidence type="ECO:0000313" key="8">
    <source>
        <dbReference type="Proteomes" id="UP000000268"/>
    </source>
</evidence>
<dbReference type="RefSeq" id="WP_012162298.1">
    <property type="nucleotide sequence ID" value="NC_009925.1"/>
</dbReference>
<dbReference type="InterPro" id="IPR027417">
    <property type="entry name" value="P-loop_NTPase"/>
</dbReference>
<proteinExistence type="predicted"/>
<dbReference type="Pfam" id="PF05128">
    <property type="entry name" value="DUF697"/>
    <property type="match status" value="1"/>
</dbReference>
<dbReference type="GO" id="GO:0016020">
    <property type="term" value="C:membrane"/>
    <property type="evidence" value="ECO:0007669"/>
    <property type="project" value="UniProtKB-SubCell"/>
</dbReference>
<keyword evidence="2 5" id="KW-0812">Transmembrane</keyword>
<reference evidence="7 8" key="1">
    <citation type="journal article" date="2008" name="Proc. Natl. Acad. Sci. U.S.A.">
        <title>Niche adaptation and genome expansion in the chlorophyll d-producing cyanobacterium Acaryochloris marina.</title>
        <authorList>
            <person name="Swingley W.D."/>
            <person name="Chen M."/>
            <person name="Cheung P.C."/>
            <person name="Conrad A.L."/>
            <person name="Dejesa L.C."/>
            <person name="Hao J."/>
            <person name="Honchak B.M."/>
            <person name="Karbach L.E."/>
            <person name="Kurdoglu A."/>
            <person name="Lahiri S."/>
            <person name="Mastrian S.D."/>
            <person name="Miyashita H."/>
            <person name="Page L."/>
            <person name="Ramakrishna P."/>
            <person name="Satoh S."/>
            <person name="Sattley W.M."/>
            <person name="Shimada Y."/>
            <person name="Taylor H.L."/>
            <person name="Tomo T."/>
            <person name="Tsuchiya T."/>
            <person name="Wang Z.T."/>
            <person name="Raymond J."/>
            <person name="Mimuro M."/>
            <person name="Blankenship R.E."/>
            <person name="Touchman J.W."/>
        </authorList>
    </citation>
    <scope>NUCLEOTIDE SEQUENCE [LARGE SCALE GENOMIC DNA]</scope>
    <source>
        <strain evidence="8">MBIC 11017</strain>
    </source>
</reference>
<name>B0CCA1_ACAM1</name>
<dbReference type="GO" id="GO:0030488">
    <property type="term" value="P:tRNA methylation"/>
    <property type="evidence" value="ECO:0007669"/>
    <property type="project" value="TreeGrafter"/>
</dbReference>
<evidence type="ECO:0000256" key="3">
    <source>
        <dbReference type="ARBA" id="ARBA00022989"/>
    </source>
</evidence>
<evidence type="ECO:0000256" key="5">
    <source>
        <dbReference type="SAM" id="Phobius"/>
    </source>
</evidence>
<dbReference type="eggNOG" id="COG3597">
    <property type="taxonomic scope" value="Bacteria"/>
</dbReference>
<dbReference type="PANTHER" id="PTHR42714:SF2">
    <property type="entry name" value="TRNA MODIFICATION GTPASE GTPBP3, MITOCHONDRIAL"/>
    <property type="match status" value="1"/>
</dbReference>
<dbReference type="InterPro" id="IPR021147">
    <property type="entry name" value="DUF697"/>
</dbReference>
<organism evidence="7 8">
    <name type="scientific">Acaryochloris marina (strain MBIC 11017)</name>
    <dbReference type="NCBI Taxonomy" id="329726"/>
    <lineage>
        <taxon>Bacteria</taxon>
        <taxon>Bacillati</taxon>
        <taxon>Cyanobacteriota</taxon>
        <taxon>Cyanophyceae</taxon>
        <taxon>Acaryochloridales</taxon>
        <taxon>Acaryochloridaceae</taxon>
        <taxon>Acaryochloris</taxon>
    </lineage>
</organism>
<protein>
    <submittedName>
        <fullName evidence="7">GTP-binding domain protein</fullName>
    </submittedName>
</protein>
<evidence type="ECO:0000256" key="2">
    <source>
        <dbReference type="ARBA" id="ARBA00022692"/>
    </source>
</evidence>
<dbReference type="Proteomes" id="UP000000268">
    <property type="component" value="Chromosome"/>
</dbReference>
<evidence type="ECO:0000259" key="6">
    <source>
        <dbReference type="Pfam" id="PF01926"/>
    </source>
</evidence>
<dbReference type="GO" id="GO:0005829">
    <property type="term" value="C:cytosol"/>
    <property type="evidence" value="ECO:0007669"/>
    <property type="project" value="TreeGrafter"/>
</dbReference>
<dbReference type="OrthoDB" id="467934at2"/>
<evidence type="ECO:0000256" key="4">
    <source>
        <dbReference type="ARBA" id="ARBA00023136"/>
    </source>
</evidence>
<dbReference type="STRING" id="329726.AM1_1765"/>
<comment type="subcellular location">
    <subcellularLocation>
        <location evidence="1">Membrane</location>
        <topology evidence="1">Multi-pass membrane protein</topology>
    </subcellularLocation>
</comment>
<keyword evidence="4 5" id="KW-0472">Membrane</keyword>
<dbReference type="Pfam" id="PF01926">
    <property type="entry name" value="MMR_HSR1"/>
    <property type="match status" value="1"/>
</dbReference>
<dbReference type="Gene3D" id="3.40.50.300">
    <property type="entry name" value="P-loop containing nucleotide triphosphate hydrolases"/>
    <property type="match status" value="1"/>
</dbReference>
<dbReference type="SUPFAM" id="SSF52540">
    <property type="entry name" value="P-loop containing nucleoside triphosphate hydrolases"/>
    <property type="match status" value="1"/>
</dbReference>
<dbReference type="CDD" id="cd00880">
    <property type="entry name" value="Era_like"/>
    <property type="match status" value="1"/>
</dbReference>
<sequence length="516" mass="57648">MAWPRLLILLLGLAIILGLMLWLISSLQWLYAQVALTSPFLANLLVFCLIALMAVLIGVFIYYGWQFRGRKKPRQRPPQVPTDKVDAAASNLRAVRRQIQQIQDEVTRQALLKETRQMAKTFTRRELKIVVFGTGSAGKTSLVNGILGQMVGEVGATIGTTAVGQTFRCQLRSVDQALLVTDTPGLSEPGVAGTEREQAARKLATEADLLLFVVDGDLTQSEYQPLRALGRMGKRSLLVFNKTDCYTQTDQDLIQQRLHERVQNWIQPEDVVAIAARPQPVRLASGEILEPEPDLKALLQRISRILRQEGEDLFADNILLQSQRLGAEARQQIDQERRQQADQIVDRFQWIGAGVIWVTPVPVIDLLATAAVNTQMVIEIAKIYGCDLTLDRAKDLALSLAKTMVSLGIVKGAIEVFARALQFSVVGFVVGKTIQSVGAAYLTRIAGKSFIEYFRNDQEWGDGGMTEVVQRQFQLHRRDRFVKAFIQEAITKLPAEFGRRVQEQLSPIRSEPTDHP</sequence>
<dbReference type="AlphaFoldDB" id="B0CCA1"/>
<accession>B0CCA1</accession>
<dbReference type="eggNOG" id="COG0486">
    <property type="taxonomic scope" value="Bacteria"/>
</dbReference>
<dbReference type="GO" id="GO:0005525">
    <property type="term" value="F:GTP binding"/>
    <property type="evidence" value="ECO:0007669"/>
    <property type="project" value="InterPro"/>
</dbReference>
<keyword evidence="3 5" id="KW-1133">Transmembrane helix</keyword>